<dbReference type="eggNOG" id="COG1404">
    <property type="taxonomic scope" value="Bacteria"/>
</dbReference>
<feature type="active site" description="Charge relay system" evidence="5">
    <location>
        <position position="405"/>
    </location>
</feature>
<dbReference type="AlphaFoldDB" id="A0A1Q2M6V0"/>
<dbReference type="GO" id="GO:0006508">
    <property type="term" value="P:proteolysis"/>
    <property type="evidence" value="ECO:0007669"/>
    <property type="project" value="UniProtKB-KW"/>
</dbReference>
<organism evidence="9 10">
    <name type="scientific">Microbulbifer agarilyticus</name>
    <dbReference type="NCBI Taxonomy" id="260552"/>
    <lineage>
        <taxon>Bacteria</taxon>
        <taxon>Pseudomonadati</taxon>
        <taxon>Pseudomonadota</taxon>
        <taxon>Gammaproteobacteria</taxon>
        <taxon>Cellvibrionales</taxon>
        <taxon>Microbulbiferaceae</taxon>
        <taxon>Microbulbifer</taxon>
    </lineage>
</organism>
<keyword evidence="4 6" id="KW-0720">Serine protease</keyword>
<dbReference type="OrthoDB" id="614750at2"/>
<evidence type="ECO:0000256" key="7">
    <source>
        <dbReference type="SAM" id="SignalP"/>
    </source>
</evidence>
<dbReference type="GO" id="GO:0004252">
    <property type="term" value="F:serine-type endopeptidase activity"/>
    <property type="evidence" value="ECO:0007669"/>
    <property type="project" value="InterPro"/>
</dbReference>
<accession>A0A1Q2M6V0</accession>
<evidence type="ECO:0000259" key="8">
    <source>
        <dbReference type="Pfam" id="PF00082"/>
    </source>
</evidence>
<dbReference type="InterPro" id="IPR023827">
    <property type="entry name" value="Peptidase_S8_Asp-AS"/>
</dbReference>
<dbReference type="EMBL" id="CP019650">
    <property type="protein sequence ID" value="AQQ68434.1"/>
    <property type="molecule type" value="Genomic_DNA"/>
</dbReference>
<dbReference type="CDD" id="cd07474">
    <property type="entry name" value="Peptidases_S8_subtilisin_Vpr-like"/>
    <property type="match status" value="1"/>
</dbReference>
<dbReference type="PRINTS" id="PR00723">
    <property type="entry name" value="SUBTILISIN"/>
</dbReference>
<dbReference type="PANTHER" id="PTHR43806">
    <property type="entry name" value="PEPTIDASE S8"/>
    <property type="match status" value="1"/>
</dbReference>
<keyword evidence="10" id="KW-1185">Reference proteome</keyword>
<evidence type="ECO:0000256" key="1">
    <source>
        <dbReference type="ARBA" id="ARBA00011073"/>
    </source>
</evidence>
<feature type="active site" description="Charge relay system" evidence="5">
    <location>
        <position position="232"/>
    </location>
</feature>
<evidence type="ECO:0000256" key="5">
    <source>
        <dbReference type="PIRSR" id="PIRSR615500-1"/>
    </source>
</evidence>
<feature type="chain" id="PRO_5012930413" description="Peptidase S8/S53 domain-containing protein" evidence="7">
    <location>
        <begin position="23"/>
        <end position="798"/>
    </location>
</feature>
<dbReference type="KEGG" id="maga:Mag101_12925"/>
<dbReference type="Proteomes" id="UP000188219">
    <property type="component" value="Chromosome"/>
</dbReference>
<dbReference type="Gene3D" id="3.40.50.200">
    <property type="entry name" value="Peptidase S8/S53 domain"/>
    <property type="match status" value="1"/>
</dbReference>
<feature type="signal peptide" evidence="7">
    <location>
        <begin position="1"/>
        <end position="22"/>
    </location>
</feature>
<dbReference type="PANTHER" id="PTHR43806:SF65">
    <property type="entry name" value="SERINE PROTEASE APRX"/>
    <property type="match status" value="1"/>
</dbReference>
<dbReference type="InterPro" id="IPR034213">
    <property type="entry name" value="S8_Vpr-like"/>
</dbReference>
<evidence type="ECO:0000256" key="4">
    <source>
        <dbReference type="ARBA" id="ARBA00022825"/>
    </source>
</evidence>
<keyword evidence="3 6" id="KW-0378">Hydrolase</keyword>
<dbReference type="InterPro" id="IPR023828">
    <property type="entry name" value="Peptidase_S8_Ser-AS"/>
</dbReference>
<feature type="active site" description="Charge relay system" evidence="5">
    <location>
        <position position="193"/>
    </location>
</feature>
<gene>
    <name evidence="9" type="ORF">Mag101_12925</name>
</gene>
<dbReference type="Pfam" id="PF00082">
    <property type="entry name" value="Peptidase_S8"/>
    <property type="match status" value="1"/>
</dbReference>
<evidence type="ECO:0000256" key="2">
    <source>
        <dbReference type="ARBA" id="ARBA00022670"/>
    </source>
</evidence>
<dbReference type="InterPro" id="IPR000209">
    <property type="entry name" value="Peptidase_S8/S53_dom"/>
</dbReference>
<proteinExistence type="inferred from homology"/>
<protein>
    <recommendedName>
        <fullName evidence="8">Peptidase S8/S53 domain-containing protein</fullName>
    </recommendedName>
</protein>
<dbReference type="RefSeq" id="WP_077405709.1">
    <property type="nucleotide sequence ID" value="NZ_CP019650.1"/>
</dbReference>
<dbReference type="InterPro" id="IPR015500">
    <property type="entry name" value="Peptidase_S8_subtilisin-rel"/>
</dbReference>
<dbReference type="PROSITE" id="PS00137">
    <property type="entry name" value="SUBTILASE_HIS"/>
    <property type="match status" value="1"/>
</dbReference>
<evidence type="ECO:0000256" key="3">
    <source>
        <dbReference type="ARBA" id="ARBA00022801"/>
    </source>
</evidence>
<evidence type="ECO:0000256" key="6">
    <source>
        <dbReference type="RuleBase" id="RU003355"/>
    </source>
</evidence>
<comment type="similarity">
    <text evidence="1 6">Belongs to the peptidase S8 family.</text>
</comment>
<sequence length="798" mass="84524">MLKKWNNLLGLCFFCVATGAAANTAPTFLAADLQEAKRVGTGSQSQLLDFSDIPPNQDVRVLIHLRQPPLVKQIKTRVAGASRTTMSSSVVTMLRQMESTQAQLIGRLRSSQLTRGKIRRFHRVVNAIATNMKAGDIDKVLAMPDVQSVTLSRKMGVLLTTSLDQIGVPAVWAMQDGSGSSLTGEGITVAILDTGIDYTHPDLGGCFGNGCKVSAGWDFVNNDADPMDDHSHGTVVAGVVAADGTLLGVAPGATLHAYKVLDENGEGWDDQIIAGIERAVDPDGDPMTDDAVDVINLSLGGWGGSSAAVSLAANAAMQAGVVVVAAAGNDGPWLNSIKAPGSATDVVTVGAVDDFGTLASFSSRGLFGTGLDRQSDVVKPELVAPGVDIYTTDLGGNYASYSGTSLAAPHVAGAAALLRQLHPTLSSQDIKSLLVNQASTVAGNIADVGAGLVNVARSAQAKFLVSPATMYLGHVGEHTIDSDFDVSLVVKSLGGEATIDMTDSGGFPEGARLVPDETQFTVDSASERLMTAKLDVDTEVLDFPDDLRTAFGSSLRLESAEDTVNIPVGFHRAELLQVKSSQTPYDYWSYSAQLFDQDHIYSGYTDSYDSSESSLYVAVRDQPVTGIVETWGTDTLHGVTGHLAADGAIVVPAGLNGFRIVKPDLGTGRQAEFVEQVVEVTHAGNPDFRLRRGFGGDLDPTKFSGLTPGFKFGYMGVIQDSSQSPYSRDLYFLKTQQDAPAEDITFDVENFHSSRLLISNPLWNLSGYELVTWVMSYYERAGTEGGAVSAKSIINRCY</sequence>
<dbReference type="InterPro" id="IPR050131">
    <property type="entry name" value="Peptidase_S8_subtilisin-like"/>
</dbReference>
<feature type="domain" description="Peptidase S8/S53" evidence="8">
    <location>
        <begin position="184"/>
        <end position="446"/>
    </location>
</feature>
<dbReference type="InterPro" id="IPR036852">
    <property type="entry name" value="Peptidase_S8/S53_dom_sf"/>
</dbReference>
<dbReference type="eggNOG" id="COG5183">
    <property type="taxonomic scope" value="Bacteria"/>
</dbReference>
<keyword evidence="2 6" id="KW-0645">Protease</keyword>
<evidence type="ECO:0000313" key="9">
    <source>
        <dbReference type="EMBL" id="AQQ68434.1"/>
    </source>
</evidence>
<keyword evidence="7" id="KW-0732">Signal</keyword>
<dbReference type="InterPro" id="IPR022398">
    <property type="entry name" value="Peptidase_S8_His-AS"/>
</dbReference>
<evidence type="ECO:0000313" key="10">
    <source>
        <dbReference type="Proteomes" id="UP000188219"/>
    </source>
</evidence>
<dbReference type="PROSITE" id="PS00138">
    <property type="entry name" value="SUBTILASE_SER"/>
    <property type="match status" value="1"/>
</dbReference>
<dbReference type="SUPFAM" id="SSF52743">
    <property type="entry name" value="Subtilisin-like"/>
    <property type="match status" value="1"/>
</dbReference>
<name>A0A1Q2M6V0_9GAMM</name>
<dbReference type="PROSITE" id="PS00136">
    <property type="entry name" value="SUBTILASE_ASP"/>
    <property type="match status" value="1"/>
</dbReference>
<reference evidence="9" key="1">
    <citation type="submission" date="2017-02" db="EMBL/GenBank/DDBJ databases">
        <title>Genome of Microbulbifer agarilyticus GP101.</title>
        <authorList>
            <person name="Jung J."/>
            <person name="Bae S.S."/>
            <person name="Baek K."/>
        </authorList>
    </citation>
    <scope>NUCLEOTIDE SEQUENCE [LARGE SCALE GENOMIC DNA]</scope>
    <source>
        <strain evidence="9">GP101</strain>
    </source>
</reference>